<feature type="domain" description="3-hydroxyisobutyrate dehydrogenase-like NAD-binding" evidence="5">
    <location>
        <begin position="170"/>
        <end position="257"/>
    </location>
</feature>
<proteinExistence type="inferred from homology"/>
<evidence type="ECO:0000259" key="5">
    <source>
        <dbReference type="Pfam" id="PF14833"/>
    </source>
</evidence>
<dbReference type="EC" id="1.1.-.-" evidence="6"/>
<dbReference type="SUPFAM" id="SSF51735">
    <property type="entry name" value="NAD(P)-binding Rossmann-fold domains"/>
    <property type="match status" value="1"/>
</dbReference>
<dbReference type="Proteomes" id="UP001596074">
    <property type="component" value="Unassembled WGS sequence"/>
</dbReference>
<dbReference type="InterPro" id="IPR013328">
    <property type="entry name" value="6PGD_dom2"/>
</dbReference>
<dbReference type="InterPro" id="IPR008927">
    <property type="entry name" value="6-PGluconate_DH-like_C_sf"/>
</dbReference>
<name>A0ABW0ZZN8_9ACTN</name>
<sequence length="279" mass="27628">MSAPATPRVGFIGLGSQGGPMARRIAAAGFPTTLWARRPETLAAFADTGAAVAGSAAELAAASDIACVCVVDDAGVEEVVSGPDGLLAGIEPGGLIAVHSTVHPDTCRRLADLAAARDVAFVDAPVSGGGHSAEQGKLLVMAAGDAGAVERARPVFESYGDPVLHLGEVGAGQSAKLINNLMMAANLGVAESGFALAARLGVDRAQLSQVLAHGSGGSFSASVLGPPDFTLTPLAEYAGPLLRKDVRLVVALADGGGDAKAGTVLAAADAALESLGHPR</sequence>
<dbReference type="PANTHER" id="PTHR43060:SF15">
    <property type="entry name" value="3-HYDROXYISOBUTYRATE DEHYDROGENASE-LIKE 1, MITOCHONDRIAL-RELATED"/>
    <property type="match status" value="1"/>
</dbReference>
<reference evidence="7" key="1">
    <citation type="journal article" date="2019" name="Int. J. Syst. Evol. Microbiol.">
        <title>The Global Catalogue of Microorganisms (GCM) 10K type strain sequencing project: providing services to taxonomists for standard genome sequencing and annotation.</title>
        <authorList>
            <consortium name="The Broad Institute Genomics Platform"/>
            <consortium name="The Broad Institute Genome Sequencing Center for Infectious Disease"/>
            <person name="Wu L."/>
            <person name="Ma J."/>
        </authorList>
    </citation>
    <scope>NUCLEOTIDE SEQUENCE [LARGE SCALE GENOMIC DNA]</scope>
    <source>
        <strain evidence="7">KCTC 42087</strain>
    </source>
</reference>
<keyword evidence="2 6" id="KW-0560">Oxidoreductase</keyword>
<keyword evidence="3" id="KW-0520">NAD</keyword>
<dbReference type="PROSITE" id="PS00895">
    <property type="entry name" value="3_HYDROXYISOBUT_DH"/>
    <property type="match status" value="1"/>
</dbReference>
<dbReference type="RefSeq" id="WP_378281968.1">
    <property type="nucleotide sequence ID" value="NZ_JBHSON010000013.1"/>
</dbReference>
<dbReference type="PIRSF" id="PIRSF000103">
    <property type="entry name" value="HIBADH"/>
    <property type="match status" value="1"/>
</dbReference>
<feature type="domain" description="6-phosphogluconate dehydrogenase NADP-binding" evidence="4">
    <location>
        <begin position="8"/>
        <end position="167"/>
    </location>
</feature>
<evidence type="ECO:0000313" key="6">
    <source>
        <dbReference type="EMBL" id="MFC5746345.1"/>
    </source>
</evidence>
<dbReference type="GO" id="GO:0016491">
    <property type="term" value="F:oxidoreductase activity"/>
    <property type="evidence" value="ECO:0007669"/>
    <property type="project" value="UniProtKB-KW"/>
</dbReference>
<evidence type="ECO:0000259" key="4">
    <source>
        <dbReference type="Pfam" id="PF03446"/>
    </source>
</evidence>
<comment type="similarity">
    <text evidence="1">Belongs to the HIBADH-related family.</text>
</comment>
<dbReference type="InterPro" id="IPR006115">
    <property type="entry name" value="6PGDH_NADP-bd"/>
</dbReference>
<protein>
    <submittedName>
        <fullName evidence="6">NAD(P)-dependent oxidoreductase</fullName>
        <ecNumber evidence="6">1.1.-.-</ecNumber>
    </submittedName>
</protein>
<organism evidence="6 7">
    <name type="scientific">Actinomadura rugatobispora</name>
    <dbReference type="NCBI Taxonomy" id="1994"/>
    <lineage>
        <taxon>Bacteria</taxon>
        <taxon>Bacillati</taxon>
        <taxon>Actinomycetota</taxon>
        <taxon>Actinomycetes</taxon>
        <taxon>Streptosporangiales</taxon>
        <taxon>Thermomonosporaceae</taxon>
        <taxon>Actinomadura</taxon>
    </lineage>
</organism>
<dbReference type="SUPFAM" id="SSF48179">
    <property type="entry name" value="6-phosphogluconate dehydrogenase C-terminal domain-like"/>
    <property type="match status" value="1"/>
</dbReference>
<dbReference type="PANTHER" id="PTHR43060">
    <property type="entry name" value="3-HYDROXYISOBUTYRATE DEHYDROGENASE-LIKE 1, MITOCHONDRIAL-RELATED"/>
    <property type="match status" value="1"/>
</dbReference>
<accession>A0ABW0ZZN8</accession>
<evidence type="ECO:0000256" key="3">
    <source>
        <dbReference type="ARBA" id="ARBA00023027"/>
    </source>
</evidence>
<gene>
    <name evidence="6" type="ORF">ACFPZN_12050</name>
</gene>
<evidence type="ECO:0000256" key="2">
    <source>
        <dbReference type="ARBA" id="ARBA00023002"/>
    </source>
</evidence>
<comment type="caution">
    <text evidence="6">The sequence shown here is derived from an EMBL/GenBank/DDBJ whole genome shotgun (WGS) entry which is preliminary data.</text>
</comment>
<dbReference type="Gene3D" id="3.40.50.720">
    <property type="entry name" value="NAD(P)-binding Rossmann-like Domain"/>
    <property type="match status" value="1"/>
</dbReference>
<evidence type="ECO:0000256" key="1">
    <source>
        <dbReference type="ARBA" id="ARBA00009080"/>
    </source>
</evidence>
<keyword evidence="7" id="KW-1185">Reference proteome</keyword>
<evidence type="ECO:0000313" key="7">
    <source>
        <dbReference type="Proteomes" id="UP001596074"/>
    </source>
</evidence>
<dbReference type="EMBL" id="JBHSON010000013">
    <property type="protein sequence ID" value="MFC5746345.1"/>
    <property type="molecule type" value="Genomic_DNA"/>
</dbReference>
<dbReference type="InterPro" id="IPR036291">
    <property type="entry name" value="NAD(P)-bd_dom_sf"/>
</dbReference>
<dbReference type="Pfam" id="PF14833">
    <property type="entry name" value="NAD_binding_11"/>
    <property type="match status" value="1"/>
</dbReference>
<dbReference type="InterPro" id="IPR029154">
    <property type="entry name" value="HIBADH-like_NADP-bd"/>
</dbReference>
<dbReference type="Gene3D" id="1.10.1040.10">
    <property type="entry name" value="N-(1-d-carboxylethyl)-l-norvaline Dehydrogenase, domain 2"/>
    <property type="match status" value="1"/>
</dbReference>
<dbReference type="Pfam" id="PF03446">
    <property type="entry name" value="NAD_binding_2"/>
    <property type="match status" value="1"/>
</dbReference>
<dbReference type="InterPro" id="IPR002204">
    <property type="entry name" value="3-OH-isobutyrate_DH-rel_CS"/>
</dbReference>
<dbReference type="InterPro" id="IPR015815">
    <property type="entry name" value="HIBADH-related"/>
</dbReference>